<sequence>MKGRQAIVHYLKFVCAANADAFMAVLQYIAHVRHRHDPPQFRLAHVRVSSVAGSIPCQSARLFKNDDPHAGCGELRLVGAAEGASLAQVAAALCNRRIIGCKGDGL</sequence>
<keyword evidence="2" id="KW-1185">Reference proteome</keyword>
<organism evidence="1 2">
    <name type="scientific">Mesorhizobium plurifarium</name>
    <dbReference type="NCBI Taxonomy" id="69974"/>
    <lineage>
        <taxon>Bacteria</taxon>
        <taxon>Pseudomonadati</taxon>
        <taxon>Pseudomonadota</taxon>
        <taxon>Alphaproteobacteria</taxon>
        <taxon>Hyphomicrobiales</taxon>
        <taxon>Phyllobacteriaceae</taxon>
        <taxon>Mesorhizobium</taxon>
    </lineage>
</organism>
<dbReference type="Proteomes" id="UP000045285">
    <property type="component" value="Unassembled WGS sequence"/>
</dbReference>
<dbReference type="EMBL" id="CCMZ01000007">
    <property type="protein sequence ID" value="CDX14352.1"/>
    <property type="molecule type" value="Genomic_DNA"/>
</dbReference>
<accession>A0A090F554</accession>
<evidence type="ECO:0000313" key="2">
    <source>
        <dbReference type="Proteomes" id="UP000045285"/>
    </source>
</evidence>
<evidence type="ECO:0000313" key="1">
    <source>
        <dbReference type="EMBL" id="CDX14352.1"/>
    </source>
</evidence>
<name>A0A090F554_MESPL</name>
<protein>
    <submittedName>
        <fullName evidence="1">Uncharacterized protein</fullName>
    </submittedName>
</protein>
<proteinExistence type="predicted"/>
<dbReference type="AlphaFoldDB" id="A0A090F554"/>
<reference evidence="2" key="1">
    <citation type="submission" date="2014-08" db="EMBL/GenBank/DDBJ databases">
        <authorList>
            <person name="Moulin L."/>
        </authorList>
    </citation>
    <scope>NUCLEOTIDE SEQUENCE [LARGE SCALE GENOMIC DNA]</scope>
</reference>
<gene>
    <name evidence="1" type="ORF">MPL3356_150321</name>
</gene>